<name>A0A564U941_9FIRM</name>
<dbReference type="AlphaFoldDB" id="A0A564U941"/>
<dbReference type="RefSeq" id="WP_028088390.1">
    <property type="nucleotide sequence ID" value="NZ_CABHNM010000050.1"/>
</dbReference>
<sequence length="61" mass="6882">MSTIAMKRSIEMNHTNVNEETGLIDRFKKYVLDSSDYFAASAVMMTGNSYGAAQIMKTVRR</sequence>
<accession>A0A564U941</accession>
<evidence type="ECO:0000313" key="1">
    <source>
        <dbReference type="EMBL" id="VUX15852.1"/>
    </source>
</evidence>
<evidence type="ECO:0000313" key="2">
    <source>
        <dbReference type="Proteomes" id="UP000398619"/>
    </source>
</evidence>
<reference evidence="1 2" key="1">
    <citation type="submission" date="2019-07" db="EMBL/GenBank/DDBJ databases">
        <authorList>
            <person name="Hibberd C M."/>
            <person name="Gehrig L. J."/>
            <person name="Chang H.-W."/>
            <person name="Venkatesh S."/>
        </authorList>
    </citation>
    <scope>NUCLEOTIDE SEQUENCE [LARGE SCALE GENOMIC DNA]</scope>
    <source>
        <strain evidence="1">Dorea_longicatena_SSTS_Bg7063</strain>
    </source>
</reference>
<gene>
    <name evidence="1" type="ORF">DLSSTS7063_02209</name>
</gene>
<dbReference type="EMBL" id="CABHNM010000050">
    <property type="protein sequence ID" value="VUX15852.1"/>
    <property type="molecule type" value="Genomic_DNA"/>
</dbReference>
<proteinExistence type="predicted"/>
<protein>
    <submittedName>
        <fullName evidence="1">Uncharacterized protein</fullName>
    </submittedName>
</protein>
<organism evidence="1 2">
    <name type="scientific">Dorea longicatena</name>
    <dbReference type="NCBI Taxonomy" id="88431"/>
    <lineage>
        <taxon>Bacteria</taxon>
        <taxon>Bacillati</taxon>
        <taxon>Bacillota</taxon>
        <taxon>Clostridia</taxon>
        <taxon>Lachnospirales</taxon>
        <taxon>Lachnospiraceae</taxon>
        <taxon>Dorea</taxon>
    </lineage>
</organism>
<dbReference type="Proteomes" id="UP000398619">
    <property type="component" value="Unassembled WGS sequence"/>
</dbReference>